<dbReference type="CDD" id="cd00761">
    <property type="entry name" value="Glyco_tranf_GTA_type"/>
    <property type="match status" value="1"/>
</dbReference>
<keyword evidence="2 5" id="KW-0328">Glycosyltransferase</keyword>
<evidence type="ECO:0000313" key="5">
    <source>
        <dbReference type="EMBL" id="MFD1040620.1"/>
    </source>
</evidence>
<dbReference type="PANTHER" id="PTHR22916">
    <property type="entry name" value="GLYCOSYLTRANSFERASE"/>
    <property type="match status" value="1"/>
</dbReference>
<dbReference type="InterPro" id="IPR001173">
    <property type="entry name" value="Glyco_trans_2-like"/>
</dbReference>
<proteinExistence type="inferred from homology"/>
<dbReference type="EMBL" id="JBHTKJ010000074">
    <property type="protein sequence ID" value="MFD1040620.1"/>
    <property type="molecule type" value="Genomic_DNA"/>
</dbReference>
<dbReference type="RefSeq" id="WP_390364878.1">
    <property type="nucleotide sequence ID" value="NZ_JBHTKJ010000074.1"/>
</dbReference>
<dbReference type="Gene3D" id="3.90.550.10">
    <property type="entry name" value="Spore Coat Polysaccharide Biosynthesis Protein SpsA, Chain A"/>
    <property type="match status" value="1"/>
</dbReference>
<gene>
    <name evidence="5" type="ORF">ACFQ3N_19860</name>
</gene>
<feature type="domain" description="Glycosyltransferase 2-like" evidence="4">
    <location>
        <begin position="6"/>
        <end position="154"/>
    </location>
</feature>
<comment type="caution">
    <text evidence="5">The sequence shown here is derived from an EMBL/GenBank/DDBJ whole genome shotgun (WGS) entry which is preliminary data.</text>
</comment>
<dbReference type="InterPro" id="IPR029044">
    <property type="entry name" value="Nucleotide-diphossugar_trans"/>
</dbReference>
<dbReference type="EC" id="2.4.-.-" evidence="5"/>
<keyword evidence="3 5" id="KW-0808">Transferase</keyword>
<evidence type="ECO:0000313" key="6">
    <source>
        <dbReference type="Proteomes" id="UP001597040"/>
    </source>
</evidence>
<sequence length="346" mass="39856">MNPQISIIVPIYNVEQYLHKCIDSILAQTFNDFELILVNDGSSDKSGEICDQFAKKDIRAKVIHKKNGGVSSARNKGIDIATGNFIGFVDPDDVIEPNMYDELLQSAIQLDADIVVCPIKTINLIIDRISISSIWRNNVGCVLNKETIENEIIPSILANKTYSLVSSVNKLYKKSIFDLYDIRFDENKHHSEDARLNFTFLMMINSLVFVDKPLYTYYIRKRNSLTQVFRSNLFDYIKDNRSFLINMCEKYNMNKNIESIKNHFTNVTLSHMQDVIINTNLTKGEKQKILLSIMEDEVFIDDISSYSSPTSFYKVVKMLSIKKHINLLIGLVRIKTKYQNFNKKVS</sequence>
<dbReference type="Proteomes" id="UP001597040">
    <property type="component" value="Unassembled WGS sequence"/>
</dbReference>
<evidence type="ECO:0000256" key="1">
    <source>
        <dbReference type="ARBA" id="ARBA00006739"/>
    </source>
</evidence>
<dbReference type="GO" id="GO:0016757">
    <property type="term" value="F:glycosyltransferase activity"/>
    <property type="evidence" value="ECO:0007669"/>
    <property type="project" value="UniProtKB-KW"/>
</dbReference>
<dbReference type="PANTHER" id="PTHR22916:SF51">
    <property type="entry name" value="GLYCOSYLTRANSFERASE EPSH-RELATED"/>
    <property type="match status" value="1"/>
</dbReference>
<evidence type="ECO:0000256" key="2">
    <source>
        <dbReference type="ARBA" id="ARBA00022676"/>
    </source>
</evidence>
<evidence type="ECO:0000256" key="3">
    <source>
        <dbReference type="ARBA" id="ARBA00022679"/>
    </source>
</evidence>
<evidence type="ECO:0000259" key="4">
    <source>
        <dbReference type="Pfam" id="PF00535"/>
    </source>
</evidence>
<protein>
    <submittedName>
        <fullName evidence="5">Glycosyltransferase</fullName>
        <ecNumber evidence="5">2.4.-.-</ecNumber>
    </submittedName>
</protein>
<name>A0ABW3LQB7_9BACI</name>
<reference evidence="6" key="1">
    <citation type="journal article" date="2019" name="Int. J. Syst. Evol. Microbiol.">
        <title>The Global Catalogue of Microorganisms (GCM) 10K type strain sequencing project: providing services to taxonomists for standard genome sequencing and annotation.</title>
        <authorList>
            <consortium name="The Broad Institute Genomics Platform"/>
            <consortium name="The Broad Institute Genome Sequencing Center for Infectious Disease"/>
            <person name="Wu L."/>
            <person name="Ma J."/>
        </authorList>
    </citation>
    <scope>NUCLEOTIDE SEQUENCE [LARGE SCALE GENOMIC DNA]</scope>
    <source>
        <strain evidence="6">CCUG 56754</strain>
    </source>
</reference>
<dbReference type="Pfam" id="PF00535">
    <property type="entry name" value="Glycos_transf_2"/>
    <property type="match status" value="1"/>
</dbReference>
<accession>A0ABW3LQB7</accession>
<dbReference type="SUPFAM" id="SSF53448">
    <property type="entry name" value="Nucleotide-diphospho-sugar transferases"/>
    <property type="match status" value="1"/>
</dbReference>
<organism evidence="5 6">
    <name type="scientific">Virgibacillus byunsanensis</name>
    <dbReference type="NCBI Taxonomy" id="570945"/>
    <lineage>
        <taxon>Bacteria</taxon>
        <taxon>Bacillati</taxon>
        <taxon>Bacillota</taxon>
        <taxon>Bacilli</taxon>
        <taxon>Bacillales</taxon>
        <taxon>Bacillaceae</taxon>
        <taxon>Virgibacillus</taxon>
    </lineage>
</organism>
<keyword evidence="6" id="KW-1185">Reference proteome</keyword>
<comment type="similarity">
    <text evidence="1">Belongs to the glycosyltransferase 2 family.</text>
</comment>